<dbReference type="Proteomes" id="UP000499080">
    <property type="component" value="Unassembled WGS sequence"/>
</dbReference>
<name>A0A4Y2QME6_ARAVE</name>
<evidence type="ECO:0000313" key="2">
    <source>
        <dbReference type="EMBL" id="GBN64473.1"/>
    </source>
</evidence>
<comment type="caution">
    <text evidence="2">The sequence shown here is derived from an EMBL/GenBank/DDBJ whole genome shotgun (WGS) entry which is preliminary data.</text>
</comment>
<dbReference type="AlphaFoldDB" id="A0A4Y2QME6"/>
<reference evidence="2 3" key="1">
    <citation type="journal article" date="2019" name="Sci. Rep.">
        <title>Orb-weaving spider Araneus ventricosus genome elucidates the spidroin gene catalogue.</title>
        <authorList>
            <person name="Kono N."/>
            <person name="Nakamura H."/>
            <person name="Ohtoshi R."/>
            <person name="Moran D.A.P."/>
            <person name="Shinohara A."/>
            <person name="Yoshida Y."/>
            <person name="Fujiwara M."/>
            <person name="Mori M."/>
            <person name="Tomita M."/>
            <person name="Arakawa K."/>
        </authorList>
    </citation>
    <scope>NUCLEOTIDE SEQUENCE [LARGE SCALE GENOMIC DNA]</scope>
</reference>
<dbReference type="EMBL" id="BGPR01014223">
    <property type="protein sequence ID" value="GBN64263.1"/>
    <property type="molecule type" value="Genomic_DNA"/>
</dbReference>
<proteinExistence type="predicted"/>
<organism evidence="2 3">
    <name type="scientific">Araneus ventricosus</name>
    <name type="common">Orbweaver spider</name>
    <name type="synonym">Epeira ventricosa</name>
    <dbReference type="NCBI Taxonomy" id="182803"/>
    <lineage>
        <taxon>Eukaryota</taxon>
        <taxon>Metazoa</taxon>
        <taxon>Ecdysozoa</taxon>
        <taxon>Arthropoda</taxon>
        <taxon>Chelicerata</taxon>
        <taxon>Arachnida</taxon>
        <taxon>Araneae</taxon>
        <taxon>Araneomorphae</taxon>
        <taxon>Entelegynae</taxon>
        <taxon>Araneoidea</taxon>
        <taxon>Araneidae</taxon>
        <taxon>Araneus</taxon>
    </lineage>
</organism>
<dbReference type="EMBL" id="BGPR01014264">
    <property type="protein sequence ID" value="GBN64473.1"/>
    <property type="molecule type" value="Genomic_DNA"/>
</dbReference>
<sequence length="100" mass="11202">MPVQKTASVHGVQSAVFQLQWRGHGGLVLRSRLWDWRVPGSKPDSTEDPPCLARLVHVKSYVVAKRPPTGVVWNFGEEGANSGVILVIKLWFKITRFVPK</sequence>
<protein>
    <submittedName>
        <fullName evidence="2">Uncharacterized protein</fullName>
    </submittedName>
</protein>
<evidence type="ECO:0000313" key="3">
    <source>
        <dbReference type="Proteomes" id="UP000499080"/>
    </source>
</evidence>
<evidence type="ECO:0000313" key="1">
    <source>
        <dbReference type="EMBL" id="GBN64263.1"/>
    </source>
</evidence>
<keyword evidence="3" id="KW-1185">Reference proteome</keyword>
<gene>
    <name evidence="1" type="ORF">AVEN_180281_1</name>
    <name evidence="2" type="ORF">AVEN_79589_1</name>
</gene>
<accession>A0A4Y2QME6</accession>